<evidence type="ECO:0000313" key="6">
    <source>
        <dbReference type="Proteomes" id="UP000015503"/>
    </source>
</evidence>
<dbReference type="HOGENOM" id="CLU_042378_2_1_6"/>
<dbReference type="InterPro" id="IPR023614">
    <property type="entry name" value="Porin_dom_sf"/>
</dbReference>
<feature type="signal peptide" evidence="4">
    <location>
        <begin position="1"/>
        <end position="24"/>
    </location>
</feature>
<feature type="chain" id="PRO_5004546442" evidence="4">
    <location>
        <begin position="25"/>
        <end position="414"/>
    </location>
</feature>
<evidence type="ECO:0000256" key="4">
    <source>
        <dbReference type="SAM" id="SignalP"/>
    </source>
</evidence>
<dbReference type="Pfam" id="PF03573">
    <property type="entry name" value="OprD"/>
    <property type="match status" value="1"/>
</dbReference>
<dbReference type="PATRIC" id="fig|1245471.3.peg.5214"/>
<name>S6BPB1_METRE</name>
<evidence type="ECO:0000256" key="1">
    <source>
        <dbReference type="ARBA" id="ARBA00009075"/>
    </source>
</evidence>
<gene>
    <name evidence="5" type="primary">opdF</name>
    <name evidence="5" type="ORF">PCA10_51370</name>
</gene>
<proteinExistence type="inferred from homology"/>
<dbReference type="AlphaFoldDB" id="S6BPB1"/>
<dbReference type="Gene3D" id="2.40.160.10">
    <property type="entry name" value="Porin"/>
    <property type="match status" value="1"/>
</dbReference>
<dbReference type="InterPro" id="IPR005318">
    <property type="entry name" value="OM_porin_bac"/>
</dbReference>
<keyword evidence="3 4" id="KW-0732">Signal</keyword>
<sequence>MIHRSAMPLALACAVLLPTMPVVAEEAGFLDGARTDLLLRNYAFNRDFRSHDAGKSVINEWAQGFILKFTSGYTPGAVGLGLDGIGLLGVRLDSSPEHSGSELLPVHDDGRAAQDYGRAGAALKLRVSASELKVGEMLPDVPVLRYDDGRLLPQTFQGAALTSREIDGLGLYAGHYREVSLRHSANMQKLSSWSAPGAESDGFSYAGAEYRFNGERTLAGAWHAQLDDIYRQSYLNLVHKQALGGWTLGANLGLFMDRDEGRALAGEIDSHTGFALLSAGRAGHTFWLGVQKVGGTGGWQSVYGASGRTIGNDMYNGNFTNADERSWQLRHDYDFAALGIPGLGSMIRYGHGSNATTRSGSGGREWERDLELNYTVQGGPLKFLNLRVNHASNRRSFGPDFDQTRLIINYPISL</sequence>
<evidence type="ECO:0000256" key="3">
    <source>
        <dbReference type="ARBA" id="ARBA00022729"/>
    </source>
</evidence>
<dbReference type="KEGG" id="pre:PCA10_51370"/>
<protein>
    <submittedName>
        <fullName evidence="5">Porin OpdF</fullName>
    </submittedName>
</protein>
<dbReference type="OrthoDB" id="6926010at2"/>
<dbReference type="GO" id="GO:0015288">
    <property type="term" value="F:porin activity"/>
    <property type="evidence" value="ECO:0007669"/>
    <property type="project" value="TreeGrafter"/>
</dbReference>
<accession>S6BPB1</accession>
<evidence type="ECO:0000256" key="2">
    <source>
        <dbReference type="ARBA" id="ARBA00022448"/>
    </source>
</evidence>
<dbReference type="PANTHER" id="PTHR34596">
    <property type="entry name" value="CHITOPORIN"/>
    <property type="match status" value="1"/>
</dbReference>
<dbReference type="Proteomes" id="UP000015503">
    <property type="component" value="Chromosome"/>
</dbReference>
<reference evidence="5 6" key="1">
    <citation type="journal article" date="2013" name="Genome Announc.">
        <title>Complete Genome Sequence of the Carbazole Degrader Pseudomonas resinovorans Strain CA10 (NBRC 106553).</title>
        <authorList>
            <person name="Shintani M."/>
            <person name="Hosoyama A."/>
            <person name="Ohji S."/>
            <person name="Tsuchikane K."/>
            <person name="Takarada H."/>
            <person name="Yamazoe A."/>
            <person name="Fujita N."/>
            <person name="Nojiri H."/>
        </authorList>
    </citation>
    <scope>NUCLEOTIDE SEQUENCE [LARGE SCALE GENOMIC DNA]</scope>
    <source>
        <strain evidence="5 6">NBRC 106553</strain>
    </source>
</reference>
<comment type="similarity">
    <text evidence="1">Belongs to the outer membrane porin (Opr) (TC 1.B.25) family.</text>
</comment>
<dbReference type="STRING" id="1245471.PCA10_51370"/>
<evidence type="ECO:0000313" key="5">
    <source>
        <dbReference type="EMBL" id="BAN50869.1"/>
    </source>
</evidence>
<keyword evidence="6" id="KW-1185">Reference proteome</keyword>
<dbReference type="EMBL" id="AP013068">
    <property type="protein sequence ID" value="BAN50869.1"/>
    <property type="molecule type" value="Genomic_DNA"/>
</dbReference>
<dbReference type="PANTHER" id="PTHR34596:SF2">
    <property type="entry name" value="CHITOPORIN"/>
    <property type="match status" value="1"/>
</dbReference>
<dbReference type="eggNOG" id="COG3203">
    <property type="taxonomic scope" value="Bacteria"/>
</dbReference>
<keyword evidence="2" id="KW-0813">Transport</keyword>
<organism evidence="5 6">
    <name type="scientific">Metapseudomonas resinovorans NBRC 106553</name>
    <dbReference type="NCBI Taxonomy" id="1245471"/>
    <lineage>
        <taxon>Bacteria</taxon>
        <taxon>Pseudomonadati</taxon>
        <taxon>Pseudomonadota</taxon>
        <taxon>Gammaproteobacteria</taxon>
        <taxon>Pseudomonadales</taxon>
        <taxon>Pseudomonadaceae</taxon>
        <taxon>Metapseudomonas</taxon>
    </lineage>
</organism>
<dbReference type="GO" id="GO:0016020">
    <property type="term" value="C:membrane"/>
    <property type="evidence" value="ECO:0007669"/>
    <property type="project" value="InterPro"/>
</dbReference>